<dbReference type="EMBL" id="OE181692">
    <property type="protein sequence ID" value="CAD7573551.1"/>
    <property type="molecule type" value="Genomic_DNA"/>
</dbReference>
<dbReference type="AlphaFoldDB" id="A0A7R9J6S5"/>
<gene>
    <name evidence="1" type="ORF">TCMB3V08_LOCUS6187</name>
</gene>
<reference evidence="1" key="1">
    <citation type="submission" date="2020-11" db="EMBL/GenBank/DDBJ databases">
        <authorList>
            <person name="Tran Van P."/>
        </authorList>
    </citation>
    <scope>NUCLEOTIDE SEQUENCE</scope>
</reference>
<protein>
    <submittedName>
        <fullName evidence="1">(California timema) hypothetical protein</fullName>
    </submittedName>
</protein>
<proteinExistence type="predicted"/>
<evidence type="ECO:0000313" key="1">
    <source>
        <dbReference type="EMBL" id="CAD7573551.1"/>
    </source>
</evidence>
<accession>A0A7R9J6S5</accession>
<name>A0A7R9J6S5_TIMCA</name>
<organism evidence="1">
    <name type="scientific">Timema californicum</name>
    <name type="common">California timema</name>
    <name type="synonym">Walking stick</name>
    <dbReference type="NCBI Taxonomy" id="61474"/>
    <lineage>
        <taxon>Eukaryota</taxon>
        <taxon>Metazoa</taxon>
        <taxon>Ecdysozoa</taxon>
        <taxon>Arthropoda</taxon>
        <taxon>Hexapoda</taxon>
        <taxon>Insecta</taxon>
        <taxon>Pterygota</taxon>
        <taxon>Neoptera</taxon>
        <taxon>Polyneoptera</taxon>
        <taxon>Phasmatodea</taxon>
        <taxon>Timematodea</taxon>
        <taxon>Timematoidea</taxon>
        <taxon>Timematidae</taxon>
        <taxon>Timema</taxon>
    </lineage>
</organism>
<sequence length="84" mass="9159">MEKCGTKSGLPTEKISIAACDINSHRRDVSGYNLHAVAGPSNSADFTVFIVGNTWLKRKNSPSTQRSVERAPLCLRNLLETLSV</sequence>